<dbReference type="InterPro" id="IPR002110">
    <property type="entry name" value="Ankyrin_rpt"/>
</dbReference>
<dbReference type="RefSeq" id="XP_065719832.2">
    <property type="nucleotide sequence ID" value="XM_065863760.2"/>
</dbReference>
<feature type="compositionally biased region" description="Low complexity" evidence="2">
    <location>
        <begin position="662"/>
        <end position="683"/>
    </location>
</feature>
<dbReference type="SUPFAM" id="SSF48403">
    <property type="entry name" value="Ankyrin repeat"/>
    <property type="match status" value="2"/>
</dbReference>
<sequence length="975" mass="107633">MPPKRRRRFQGLYYHSSPPKVMPMNGQAGGQNGRKRRDNEDFSVKLSTIRIWIHEKDIGKLTRILWAGQGNRLSQQASNNGRVKRFLAAVPHVMNAIKDLHQAVIDNSLETVQAQLEPPVPSALVTCKDGNGLNIIHKAAGLGHTKILEYLVGIWPEGAHEVDITGKTPLHWAASAKNNMRCYTLLTQAGCDEEAVDYKMKTPSYYRHKPHEIERAFLVYVPEAPRVSPDSATDWEALSDDSGVVDTGAAGDAGSKKLDIKVPPSVNGRKSLDDSLENTSELDTNDGTSANEDDDLSKADVEPEAEVVSPLQRRPETPATFNTINGDGDGEDSEAEDVIASGSNGGDPQEDQPPGGGGSEPQEDDGNESLTSAMAIEGFVQGAPEDYTVQSQTAVDEGERIKRIVDAGDLEQLAEIVLNGEGGSLVGLKSQEPEIQAFLNNVPSYMEKIHRVHDAARDGGLLALQQALDRRKFAIAKNDISPNGSTPLHVAVLFGHTDIVRYLASRFPETMTITDNDGRTALHYAATIKDNGHFYNMLLQLGANPKVLDKLGHSAEFYLDKDKAKNILNYTELLNIFGAEELENQLLNDQGQAQPVSFQANPIFKTEQGKYLANSLADPLIKALTEIANKRPKDPVAYLTNYLQHFMGDRKPMTEVQVHSGSSKASTSSTSTLALAKSNASSNPRLASTRNGPGPTNADLIELDSRSLAEEEDAEGALAVQHMEERDEHGQSMLHFACARSHRRGALYTLIEESGIDITYRDELYRTARDVSLQANQPNNAAEIDRYVLAQAVIGNVEPFEQLALQGYDHILDIEDENGQSIIDVVQSRQHEALGEFLTNLRALEETREELHQMIRENNMERVMELTDVANAKWLVKTKNYYGRTALHIAVLKESEEVVQRLVKICPEALKIPDNLDRTVLHYAMGTNALETVSRILIQNGAKRTAKDLKGRQPSYYFINKADILRLQEEEEESR</sequence>
<feature type="compositionally biased region" description="Polar residues" evidence="2">
    <location>
        <begin position="277"/>
        <end position="290"/>
    </location>
</feature>
<evidence type="ECO:0000313" key="3">
    <source>
        <dbReference type="Proteomes" id="UP001652628"/>
    </source>
</evidence>
<feature type="repeat" description="ANK" evidence="1">
    <location>
        <begin position="729"/>
        <end position="763"/>
    </location>
</feature>
<evidence type="ECO:0000256" key="1">
    <source>
        <dbReference type="PROSITE-ProRule" id="PRU00023"/>
    </source>
</evidence>
<dbReference type="InterPro" id="IPR007858">
    <property type="entry name" value="Dpy-30_motif"/>
</dbReference>
<dbReference type="PANTHER" id="PTHR24172:SF4">
    <property type="entry name" value="ANK_REP_REGION DOMAIN-CONTAINING PROTEIN"/>
    <property type="match status" value="1"/>
</dbReference>
<feature type="repeat" description="ANK" evidence="1">
    <location>
        <begin position="882"/>
        <end position="904"/>
    </location>
</feature>
<evidence type="ECO:0000313" key="4">
    <source>
        <dbReference type="RefSeq" id="XP_065719832.2"/>
    </source>
</evidence>
<feature type="region of interest" description="Disordered" evidence="2">
    <location>
        <begin position="654"/>
        <end position="700"/>
    </location>
</feature>
<reference evidence="4" key="1">
    <citation type="submission" date="2025-08" db="UniProtKB">
        <authorList>
            <consortium name="RefSeq"/>
        </authorList>
    </citation>
    <scope>IDENTIFICATION</scope>
</reference>
<dbReference type="InterPro" id="IPR049630">
    <property type="entry name" value="DYDC-like_DD"/>
</dbReference>
<proteinExistence type="predicted"/>
<dbReference type="PROSITE" id="PS50088">
    <property type="entry name" value="ANK_REPEAT"/>
    <property type="match status" value="6"/>
</dbReference>
<dbReference type="SMART" id="SM00248">
    <property type="entry name" value="ANK"/>
    <property type="match status" value="7"/>
</dbReference>
<evidence type="ECO:0000256" key="2">
    <source>
        <dbReference type="SAM" id="MobiDB-lite"/>
    </source>
</evidence>
<accession>A0AB40DBL1</accession>
<dbReference type="PROSITE" id="PS50297">
    <property type="entry name" value="ANK_REP_REGION"/>
    <property type="match status" value="3"/>
</dbReference>
<dbReference type="AlphaFoldDB" id="A0AB40DBL1"/>
<feature type="repeat" description="ANK" evidence="1">
    <location>
        <begin position="916"/>
        <end position="949"/>
    </location>
</feature>
<dbReference type="GeneID" id="108010299"/>
<dbReference type="Pfam" id="PF12796">
    <property type="entry name" value="Ank_2"/>
    <property type="match status" value="3"/>
</dbReference>
<dbReference type="Gene3D" id="1.20.890.10">
    <property type="entry name" value="cAMP-dependent protein kinase regulatory subunit, dimerization-anchoring domain"/>
    <property type="match status" value="1"/>
</dbReference>
<dbReference type="PANTHER" id="PTHR24172">
    <property type="entry name" value="ANK_REP_REGION DOMAIN-CONTAINING PROTEIN"/>
    <property type="match status" value="1"/>
</dbReference>
<dbReference type="Pfam" id="PF05186">
    <property type="entry name" value="Dpy-30"/>
    <property type="match status" value="1"/>
</dbReference>
<dbReference type="Proteomes" id="UP001652628">
    <property type="component" value="Chromosome 2R"/>
</dbReference>
<protein>
    <submittedName>
        <fullName evidence="4">Uncharacterized protein isoform X3</fullName>
    </submittedName>
</protein>
<dbReference type="Gene3D" id="1.25.40.20">
    <property type="entry name" value="Ankyrin repeat-containing domain"/>
    <property type="match status" value="4"/>
</dbReference>
<feature type="compositionally biased region" description="Acidic residues" evidence="2">
    <location>
        <begin position="328"/>
        <end position="337"/>
    </location>
</feature>
<organism evidence="3 4">
    <name type="scientific">Drosophila suzukii</name>
    <name type="common">Spotted-wing drosophila fruit fly</name>
    <dbReference type="NCBI Taxonomy" id="28584"/>
    <lineage>
        <taxon>Eukaryota</taxon>
        <taxon>Metazoa</taxon>
        <taxon>Ecdysozoa</taxon>
        <taxon>Arthropoda</taxon>
        <taxon>Hexapoda</taxon>
        <taxon>Insecta</taxon>
        <taxon>Pterygota</taxon>
        <taxon>Neoptera</taxon>
        <taxon>Endopterygota</taxon>
        <taxon>Diptera</taxon>
        <taxon>Brachycera</taxon>
        <taxon>Muscomorpha</taxon>
        <taxon>Ephydroidea</taxon>
        <taxon>Drosophilidae</taxon>
        <taxon>Drosophila</taxon>
        <taxon>Sophophora</taxon>
    </lineage>
</organism>
<feature type="repeat" description="ANK" evidence="1">
    <location>
        <begin position="483"/>
        <end position="503"/>
    </location>
</feature>
<dbReference type="PRINTS" id="PR01415">
    <property type="entry name" value="ANKYRIN"/>
</dbReference>
<keyword evidence="1" id="KW-0040">ANK repeat</keyword>
<name>A0AB40DBL1_DROSZ</name>
<gene>
    <name evidence="4" type="primary">LOC108010299</name>
</gene>
<dbReference type="CDD" id="cd22966">
    <property type="entry name" value="DD_DYDC-like"/>
    <property type="match status" value="1"/>
</dbReference>
<dbReference type="InterPro" id="IPR036770">
    <property type="entry name" value="Ankyrin_rpt-contain_sf"/>
</dbReference>
<keyword evidence="3" id="KW-1185">Reference proteome</keyword>
<feature type="compositionally biased region" description="Low complexity" evidence="2">
    <location>
        <begin position="240"/>
        <end position="253"/>
    </location>
</feature>
<feature type="region of interest" description="Disordered" evidence="2">
    <location>
        <begin position="229"/>
        <end position="367"/>
    </location>
</feature>
<feature type="repeat" description="ANK" evidence="1">
    <location>
        <begin position="165"/>
        <end position="198"/>
    </location>
</feature>
<feature type="repeat" description="ANK" evidence="1">
    <location>
        <begin position="517"/>
        <end position="550"/>
    </location>
</feature>
<feature type="region of interest" description="Disordered" evidence="2">
    <location>
        <begin position="15"/>
        <end position="39"/>
    </location>
</feature>